<dbReference type="SMART" id="SM00382">
    <property type="entry name" value="AAA"/>
    <property type="match status" value="1"/>
</dbReference>
<feature type="domain" description="Sigma-54 factor interaction" evidence="3">
    <location>
        <begin position="158"/>
        <end position="421"/>
    </location>
</feature>
<proteinExistence type="predicted"/>
<evidence type="ECO:0000256" key="1">
    <source>
        <dbReference type="ARBA" id="ARBA00022741"/>
    </source>
</evidence>
<evidence type="ECO:0000313" key="5">
    <source>
        <dbReference type="Proteomes" id="UP000192923"/>
    </source>
</evidence>
<dbReference type="SUPFAM" id="SSF52540">
    <property type="entry name" value="P-loop containing nucleoside triphosphate hydrolases"/>
    <property type="match status" value="1"/>
</dbReference>
<dbReference type="GO" id="GO:0005524">
    <property type="term" value="F:ATP binding"/>
    <property type="evidence" value="ECO:0007669"/>
    <property type="project" value="UniProtKB-KW"/>
</dbReference>
<dbReference type="Gene3D" id="1.10.8.60">
    <property type="match status" value="1"/>
</dbReference>
<dbReference type="PROSITE" id="PS50045">
    <property type="entry name" value="SIGMA54_INTERACT_4"/>
    <property type="match status" value="1"/>
</dbReference>
<dbReference type="InterPro" id="IPR027417">
    <property type="entry name" value="P-loop_NTPase"/>
</dbReference>
<keyword evidence="5" id="KW-1185">Reference proteome</keyword>
<dbReference type="Gene3D" id="3.40.50.300">
    <property type="entry name" value="P-loop containing nucleotide triphosphate hydrolases"/>
    <property type="match status" value="1"/>
</dbReference>
<reference evidence="4 5" key="1">
    <citation type="submission" date="2016-12" db="EMBL/GenBank/DDBJ databases">
        <authorList>
            <person name="Song W.-J."/>
            <person name="Kurnit D.M."/>
        </authorList>
    </citation>
    <scope>NUCLEOTIDE SEQUENCE [LARGE SCALE GENOMIC DNA]</scope>
    <source>
        <strain evidence="4 5">175</strain>
    </source>
</reference>
<dbReference type="EMBL" id="FXAM01000001">
    <property type="protein sequence ID" value="SMF94193.1"/>
    <property type="molecule type" value="Genomic_DNA"/>
</dbReference>
<keyword evidence="2" id="KW-0067">ATP-binding</keyword>
<sequence length="490" mass="55067">MAGLRLSEAQRGFFGWVAEAVFANPFGPERAALDRRIAGIDSHAPADPARTLELAIEQVERRVRELDPDGRLRPDRYPAEDARILQWVGLFRIYHAFRDEFGQFIERQAQSAESLALPFADTLWAELADLGLDAEARARYLGVFYQVRRGFHCIEREIIGLCPAVVELRMRLWNAIFTFRPDWYLRCLVGRMEDFSTLLLGETGTGKTAAARAIGHSGYIPYDPKTRRFQESYTRAFVSINLAQFPAGLIESELFGHRKGAFSGAIDHHQGVLARCSAHGAVLMDEIGDVEPLIQLKLLTVLQERRFTPVGGREPQAFNGRVIAATHRDLGRLRAEGRFRDDFFYRLCSDVIALPPLRQRIAENPAELRLMVAAILVRTFGPDGLALVDGVEERTRASVPADYPWPGNVRELEQCVRRICLTGRYQADGRAAPDVFLQQVAAGGLTADELLAGYLARLYGRCRTYEEVARRSGLDRRTVKKYIGMGESET</sequence>
<dbReference type="Proteomes" id="UP000192923">
    <property type="component" value="Unassembled WGS sequence"/>
</dbReference>
<protein>
    <submittedName>
        <fullName evidence="4">Sigma-54 interaction domain-containing protein</fullName>
    </submittedName>
</protein>
<dbReference type="CDD" id="cd00009">
    <property type="entry name" value="AAA"/>
    <property type="match status" value="1"/>
</dbReference>
<dbReference type="PANTHER" id="PTHR32071">
    <property type="entry name" value="TRANSCRIPTIONAL REGULATORY PROTEIN"/>
    <property type="match status" value="1"/>
</dbReference>
<dbReference type="Pfam" id="PF00158">
    <property type="entry name" value="Sigma54_activat"/>
    <property type="match status" value="1"/>
</dbReference>
<keyword evidence="1" id="KW-0547">Nucleotide-binding</keyword>
<dbReference type="GO" id="GO:0006355">
    <property type="term" value="P:regulation of DNA-templated transcription"/>
    <property type="evidence" value="ECO:0007669"/>
    <property type="project" value="InterPro"/>
</dbReference>
<dbReference type="AlphaFoldDB" id="A0A1Y6D039"/>
<dbReference type="PANTHER" id="PTHR32071:SF122">
    <property type="entry name" value="SIGMA FACTOR"/>
    <property type="match status" value="1"/>
</dbReference>
<accession>A0A1Y6D039</accession>
<dbReference type="InterPro" id="IPR002078">
    <property type="entry name" value="Sigma_54_int"/>
</dbReference>
<gene>
    <name evidence="4" type="ORF">SAMN02949497_1502</name>
</gene>
<dbReference type="STRING" id="1760988.SAMN02949497_1502"/>
<evidence type="ECO:0000259" key="3">
    <source>
        <dbReference type="PROSITE" id="PS50045"/>
    </source>
</evidence>
<evidence type="ECO:0000256" key="2">
    <source>
        <dbReference type="ARBA" id="ARBA00022840"/>
    </source>
</evidence>
<dbReference type="OrthoDB" id="9804019at2"/>
<evidence type="ECO:0000313" key="4">
    <source>
        <dbReference type="EMBL" id="SMF94193.1"/>
    </source>
</evidence>
<dbReference type="RefSeq" id="WP_125468838.1">
    <property type="nucleotide sequence ID" value="NZ_FXAM01000001.1"/>
</dbReference>
<name>A0A1Y6D039_9GAMM</name>
<organism evidence="4 5">
    <name type="scientific">Methylomagnum ishizawai</name>
    <dbReference type="NCBI Taxonomy" id="1760988"/>
    <lineage>
        <taxon>Bacteria</taxon>
        <taxon>Pseudomonadati</taxon>
        <taxon>Pseudomonadota</taxon>
        <taxon>Gammaproteobacteria</taxon>
        <taxon>Methylococcales</taxon>
        <taxon>Methylococcaceae</taxon>
        <taxon>Methylomagnum</taxon>
    </lineage>
</organism>
<dbReference type="InterPro" id="IPR003593">
    <property type="entry name" value="AAA+_ATPase"/>
</dbReference>